<dbReference type="PANTHER" id="PTHR46825">
    <property type="entry name" value="D-ALANYL-D-ALANINE-CARBOXYPEPTIDASE/ENDOPEPTIDASE AMPH"/>
    <property type="match status" value="1"/>
</dbReference>
<dbReference type="AlphaFoldDB" id="A0A1T4SWQ2"/>
<dbReference type="SUPFAM" id="SSF56601">
    <property type="entry name" value="beta-lactamase/transpeptidase-like"/>
    <property type="match status" value="1"/>
</dbReference>
<dbReference type="EMBL" id="FUWZ01000003">
    <property type="protein sequence ID" value="SKA32589.1"/>
    <property type="molecule type" value="Genomic_DNA"/>
</dbReference>
<feature type="domain" description="Beta-lactamase-related" evidence="1">
    <location>
        <begin position="48"/>
        <end position="338"/>
    </location>
</feature>
<name>A0A1T4SWQ2_9BACT</name>
<dbReference type="Gene3D" id="3.40.710.10">
    <property type="entry name" value="DD-peptidase/beta-lactamase superfamily"/>
    <property type="match status" value="1"/>
</dbReference>
<reference evidence="3" key="1">
    <citation type="submission" date="2017-02" db="EMBL/GenBank/DDBJ databases">
        <authorList>
            <person name="Varghese N."/>
            <person name="Submissions S."/>
        </authorList>
    </citation>
    <scope>NUCLEOTIDE SEQUENCE [LARGE SCALE GENOMIC DNA]</scope>
    <source>
        <strain evidence="3">DSM 22224</strain>
    </source>
</reference>
<dbReference type="InterPro" id="IPR001466">
    <property type="entry name" value="Beta-lactam-related"/>
</dbReference>
<dbReference type="InterPro" id="IPR050491">
    <property type="entry name" value="AmpC-like"/>
</dbReference>
<proteinExistence type="predicted"/>
<dbReference type="RefSeq" id="WP_078671359.1">
    <property type="nucleotide sequence ID" value="NZ_FUWZ01000003.1"/>
</dbReference>
<accession>A0A1T4SWQ2</accession>
<dbReference type="Pfam" id="PF00144">
    <property type="entry name" value="Beta-lactamase"/>
    <property type="match status" value="1"/>
</dbReference>
<sequence>MPETNIIQMSRVISLLIISLCLSLISCGKKRKGAREVVVSYYTEGKFNGAILIAKDGRRIYDTLLGYSDFDHKTKLHLHTVFYIASLSKPVTAIGIMLLQQKGLLHYDDLAASYVKGLPGYAGGITIRQLLTHTSGIRDYEGVLDNRKQLTNQDVIKWLNEERKLQFIPGSQFAYSNSGYIILSLVIESISGLSYSQFLQENLFTPLGMLHTKIFDKTNSLMENRAIGFNKQKALDDYSLLTTGDGGIYATVEDLYVLDQALRHGSLLSVENIKLMYEPPTLLSGKMSKYGFGWFIDKHNGSTIAQHTGGLDGFRALFWRDLDNDLTIITLTNQGDAIPLYNFREDLLSSLGK</sequence>
<evidence type="ECO:0000313" key="2">
    <source>
        <dbReference type="EMBL" id="SKA32589.1"/>
    </source>
</evidence>
<protein>
    <submittedName>
        <fullName evidence="2">CubicO group peptidase, beta-lactamase class C family</fullName>
    </submittedName>
</protein>
<organism evidence="2 3">
    <name type="scientific">Chitinophaga eiseniae</name>
    <dbReference type="NCBI Taxonomy" id="634771"/>
    <lineage>
        <taxon>Bacteria</taxon>
        <taxon>Pseudomonadati</taxon>
        <taxon>Bacteroidota</taxon>
        <taxon>Chitinophagia</taxon>
        <taxon>Chitinophagales</taxon>
        <taxon>Chitinophagaceae</taxon>
        <taxon>Chitinophaga</taxon>
    </lineage>
</organism>
<dbReference type="STRING" id="634771.SAMN04488128_103691"/>
<keyword evidence="3" id="KW-1185">Reference proteome</keyword>
<evidence type="ECO:0000313" key="3">
    <source>
        <dbReference type="Proteomes" id="UP000190367"/>
    </source>
</evidence>
<gene>
    <name evidence="2" type="ORF">SAMN04488128_103691</name>
</gene>
<evidence type="ECO:0000259" key="1">
    <source>
        <dbReference type="Pfam" id="PF00144"/>
    </source>
</evidence>
<dbReference type="OrthoDB" id="9793489at2"/>
<dbReference type="InterPro" id="IPR012338">
    <property type="entry name" value="Beta-lactam/transpept-like"/>
</dbReference>
<dbReference type="Proteomes" id="UP000190367">
    <property type="component" value="Unassembled WGS sequence"/>
</dbReference>
<dbReference type="PANTHER" id="PTHR46825:SF9">
    <property type="entry name" value="BETA-LACTAMASE-RELATED DOMAIN-CONTAINING PROTEIN"/>
    <property type="match status" value="1"/>
</dbReference>